<evidence type="ECO:0000256" key="5">
    <source>
        <dbReference type="SAM" id="MobiDB-lite"/>
    </source>
</evidence>
<name>U1I4W8_ENDPU</name>
<dbReference type="AlphaFoldDB" id="U1I4W8"/>
<evidence type="ECO:0000256" key="3">
    <source>
        <dbReference type="ARBA" id="ARBA00023242"/>
    </source>
</evidence>
<protein>
    <recommendedName>
        <fullName evidence="6">DNA endonuclease activator Ctp1 C-terminal domain-containing protein</fullName>
    </recommendedName>
</protein>
<evidence type="ECO:0000259" key="6">
    <source>
        <dbReference type="Pfam" id="PF08573"/>
    </source>
</evidence>
<dbReference type="OrthoDB" id="5801062at2759"/>
<feature type="region of interest" description="Disordered" evidence="5">
    <location>
        <begin position="249"/>
        <end position="415"/>
    </location>
</feature>
<keyword evidence="8" id="KW-1185">Reference proteome</keyword>
<dbReference type="RefSeq" id="XP_007785512.1">
    <property type="nucleotide sequence ID" value="XM_007787322.1"/>
</dbReference>
<feature type="region of interest" description="Disordered" evidence="5">
    <location>
        <begin position="187"/>
        <end position="237"/>
    </location>
</feature>
<feature type="compositionally biased region" description="Polar residues" evidence="5">
    <location>
        <begin position="287"/>
        <end position="299"/>
    </location>
</feature>
<dbReference type="GO" id="GO:0006281">
    <property type="term" value="P:DNA repair"/>
    <property type="evidence" value="ECO:0007669"/>
    <property type="project" value="InterPro"/>
</dbReference>
<dbReference type="EMBL" id="KE720651">
    <property type="protein sequence ID" value="ERF77159.1"/>
    <property type="molecule type" value="Genomic_DNA"/>
</dbReference>
<sequence>METVQRQKELVNGSIAILFQVWEEQLRDKTKECDLLRQEVQTLQRAISTKDVESARLEEENTLLKEEATTLRVTSGFVDSTRLEALIEKHNDLYKEHERLKVTAAANQHDLIKQLRKEREKLRSWNNFSSPGPGSPQLAATRTFDTSLNRLHAKDRSNARGNRSESRDHAGGLAHAQGNVSLQQIGPVPAESELPPNGSEERRSLDKLAEADSSITWKGSQASSESQLTKQPPDATDFESSFVDAHLRNEPRILSPELPSIQRKHQRGFHSDRDSSTGIERAPSRGSLPQIQRSDSTAPPSEGPATGAIEQAPADDVPSSDTPEFLGARSVKKRAARDVASHGDIPAGNANEPVTIKSDPDTSFVMDKPPQFTRQESSIHESLDPSASRVEARSPRKHRPRPLLTTAPLEENVPQNRADLETMASQRAASEPTSFKEPISLVDQPNNSRAAVNINARQATPLRRIDGNIRRGLKKADLSSDLKSRKRKHEDSRGVEAIPTIAEDGEEFTTKTRRTSTNRGCSPRLVGPGVHRRLDSLLTRPPASRECLPQISRKTTEEMDRSLSLATLNKTLGRETPFNELLRSEEKDWEWWDEAQELLTKHKGRAPETSAVHPRWHHYKQQDRIIDNASTPNDSAQEHTRTPHHTWSSISSPALSSAHETTNPTPSHPPYRTLPPSSLNPTHFKLNPAANHNLSYAYTSVVRNQSERKRLPGCTRPECCGRQFAALAQTLPPTTTTTTTTNRSPTPTLTAEDEAALKSYLGAARYEGLDRAPSPPGFWNVDFPATQEREEDRMEAERREREEVKARWREAMKNPDPRVKGKGDGSGSESGSGIGKGEMGLWMFADE</sequence>
<feature type="compositionally biased region" description="Basic and acidic residues" evidence="5">
    <location>
        <begin position="199"/>
        <end position="210"/>
    </location>
</feature>
<feature type="region of interest" description="Disordered" evidence="5">
    <location>
        <begin position="147"/>
        <end position="171"/>
    </location>
</feature>
<feature type="coiled-coil region" evidence="4">
    <location>
        <begin position="19"/>
        <end position="103"/>
    </location>
</feature>
<evidence type="ECO:0000313" key="8">
    <source>
        <dbReference type="Proteomes" id="UP000019373"/>
    </source>
</evidence>
<evidence type="ECO:0000256" key="2">
    <source>
        <dbReference type="ARBA" id="ARBA00022763"/>
    </source>
</evidence>
<feature type="region of interest" description="Disordered" evidence="5">
    <location>
        <begin position="777"/>
        <end position="847"/>
    </location>
</feature>
<feature type="compositionally biased region" description="Basic and acidic residues" evidence="5">
    <location>
        <begin position="787"/>
        <end position="823"/>
    </location>
</feature>
<dbReference type="eggNOG" id="ENOG502S92Z">
    <property type="taxonomic scope" value="Eukaryota"/>
</dbReference>
<feature type="region of interest" description="Disordered" evidence="5">
    <location>
        <begin position="509"/>
        <end position="529"/>
    </location>
</feature>
<keyword evidence="3" id="KW-0539">Nucleus</keyword>
<feature type="region of interest" description="Disordered" evidence="5">
    <location>
        <begin position="602"/>
        <end position="686"/>
    </location>
</feature>
<dbReference type="GO" id="GO:0005634">
    <property type="term" value="C:nucleus"/>
    <property type="evidence" value="ECO:0007669"/>
    <property type="project" value="UniProtKB-SubCell"/>
</dbReference>
<dbReference type="HOGENOM" id="CLU_336499_0_0_1"/>
<accession>U1I4W8</accession>
<feature type="compositionally biased region" description="Gly residues" evidence="5">
    <location>
        <begin position="824"/>
        <end position="838"/>
    </location>
</feature>
<comment type="subcellular location">
    <subcellularLocation>
        <location evidence="1">Nucleus</location>
    </subcellularLocation>
</comment>
<dbReference type="Pfam" id="PF08573">
    <property type="entry name" value="SAE2"/>
    <property type="match status" value="1"/>
</dbReference>
<dbReference type="InterPro" id="IPR013882">
    <property type="entry name" value="Ctp1_C"/>
</dbReference>
<feature type="domain" description="DNA endonuclease activator Ctp1 C-terminal" evidence="6">
    <location>
        <begin position="697"/>
        <end position="788"/>
    </location>
</feature>
<keyword evidence="4" id="KW-0175">Coiled coil</keyword>
<organism evidence="7 8">
    <name type="scientific">Endocarpon pusillum (strain Z07020 / HMAS-L-300199)</name>
    <name type="common">Lichen-forming fungus</name>
    <dbReference type="NCBI Taxonomy" id="1263415"/>
    <lineage>
        <taxon>Eukaryota</taxon>
        <taxon>Fungi</taxon>
        <taxon>Dikarya</taxon>
        <taxon>Ascomycota</taxon>
        <taxon>Pezizomycotina</taxon>
        <taxon>Eurotiomycetes</taxon>
        <taxon>Chaetothyriomycetidae</taxon>
        <taxon>Verrucariales</taxon>
        <taxon>Verrucariaceae</taxon>
        <taxon>Endocarpon</taxon>
    </lineage>
</organism>
<evidence type="ECO:0000256" key="1">
    <source>
        <dbReference type="ARBA" id="ARBA00004123"/>
    </source>
</evidence>
<proteinExistence type="predicted"/>
<dbReference type="GeneID" id="19243312"/>
<feature type="compositionally biased region" description="Low complexity" evidence="5">
    <location>
        <begin position="648"/>
        <end position="657"/>
    </location>
</feature>
<reference evidence="8" key="1">
    <citation type="journal article" date="2014" name="BMC Genomics">
        <title>Genome characteristics reveal the impact of lichenization on lichen-forming fungus Endocarpon pusillum Hedwig (Verrucariales, Ascomycota).</title>
        <authorList>
            <person name="Wang Y.-Y."/>
            <person name="Liu B."/>
            <person name="Zhang X.-Y."/>
            <person name="Zhou Q.-M."/>
            <person name="Zhang T."/>
            <person name="Li H."/>
            <person name="Yu Y.-F."/>
            <person name="Zhang X.-L."/>
            <person name="Hao X.-Y."/>
            <person name="Wang M."/>
            <person name="Wang L."/>
            <person name="Wei J.-C."/>
        </authorList>
    </citation>
    <scope>NUCLEOTIDE SEQUENCE [LARGE SCALE GENOMIC DNA]</scope>
    <source>
        <strain evidence="8">Z07020 / HMAS-L-300199</strain>
    </source>
</reference>
<gene>
    <name evidence="7" type="ORF">EPUS_08463</name>
</gene>
<evidence type="ECO:0000313" key="7">
    <source>
        <dbReference type="EMBL" id="ERF77159.1"/>
    </source>
</evidence>
<feature type="compositionally biased region" description="Polar residues" evidence="5">
    <location>
        <begin position="213"/>
        <end position="230"/>
    </location>
</feature>
<evidence type="ECO:0000256" key="4">
    <source>
        <dbReference type="SAM" id="Coils"/>
    </source>
</evidence>
<keyword evidence="2" id="KW-0227">DNA damage</keyword>
<feature type="compositionally biased region" description="Basic and acidic residues" evidence="5">
    <location>
        <begin position="152"/>
        <end position="170"/>
    </location>
</feature>
<dbReference type="Proteomes" id="UP000019373">
    <property type="component" value="Unassembled WGS sequence"/>
</dbReference>